<dbReference type="Gene3D" id="2.40.10.10">
    <property type="entry name" value="Trypsin-like serine proteases"/>
    <property type="match status" value="1"/>
</dbReference>
<reference evidence="3 4" key="1">
    <citation type="journal article" date="2019" name="Int. J. Syst. Evol. Microbiol.">
        <title>The Global Catalogue of Microorganisms (GCM) 10K type strain sequencing project: providing services to taxonomists for standard genome sequencing and annotation.</title>
        <authorList>
            <consortium name="The Broad Institute Genomics Platform"/>
            <consortium name="The Broad Institute Genome Sequencing Center for Infectious Disease"/>
            <person name="Wu L."/>
            <person name="Ma J."/>
        </authorList>
    </citation>
    <scope>NUCLEOTIDE SEQUENCE [LARGE SCALE GENOMIC DNA]</scope>
    <source>
        <strain evidence="3 4">JCM 14545</strain>
    </source>
</reference>
<evidence type="ECO:0000313" key="3">
    <source>
        <dbReference type="EMBL" id="GAA1959569.1"/>
    </source>
</evidence>
<dbReference type="SUPFAM" id="SSF50494">
    <property type="entry name" value="Trypsin-like serine proteases"/>
    <property type="match status" value="1"/>
</dbReference>
<evidence type="ECO:0000313" key="4">
    <source>
        <dbReference type="Proteomes" id="UP001501116"/>
    </source>
</evidence>
<protein>
    <recommendedName>
        <fullName evidence="2">Peptidase S1 domain-containing protein</fullName>
    </recommendedName>
</protein>
<name>A0ABN2QWZ4_9PSEU</name>
<dbReference type="InterPro" id="IPR001254">
    <property type="entry name" value="Trypsin_dom"/>
</dbReference>
<proteinExistence type="predicted"/>
<dbReference type="Pfam" id="PF00089">
    <property type="entry name" value="Trypsin"/>
    <property type="match status" value="1"/>
</dbReference>
<dbReference type="Proteomes" id="UP001501116">
    <property type="component" value="Unassembled WGS sequence"/>
</dbReference>
<dbReference type="InterPro" id="IPR009003">
    <property type="entry name" value="Peptidase_S1_PA"/>
</dbReference>
<dbReference type="InterPro" id="IPR043504">
    <property type="entry name" value="Peptidase_S1_PA_chymotrypsin"/>
</dbReference>
<keyword evidence="4" id="KW-1185">Reference proteome</keyword>
<evidence type="ECO:0000256" key="1">
    <source>
        <dbReference type="SAM" id="MobiDB-lite"/>
    </source>
</evidence>
<feature type="region of interest" description="Disordered" evidence="1">
    <location>
        <begin position="67"/>
        <end position="89"/>
    </location>
</feature>
<evidence type="ECO:0000259" key="2">
    <source>
        <dbReference type="Pfam" id="PF00089"/>
    </source>
</evidence>
<dbReference type="RefSeq" id="WP_344418528.1">
    <property type="nucleotide sequence ID" value="NZ_BAAANN010000011.1"/>
</dbReference>
<comment type="caution">
    <text evidence="3">The sequence shown here is derived from an EMBL/GenBank/DDBJ whole genome shotgun (WGS) entry which is preliminary data.</text>
</comment>
<accession>A0ABN2QWZ4</accession>
<organism evidence="3 4">
    <name type="scientific">Amycolatopsis minnesotensis</name>
    <dbReference type="NCBI Taxonomy" id="337894"/>
    <lineage>
        <taxon>Bacteria</taxon>
        <taxon>Bacillati</taxon>
        <taxon>Actinomycetota</taxon>
        <taxon>Actinomycetes</taxon>
        <taxon>Pseudonocardiales</taxon>
        <taxon>Pseudonocardiaceae</taxon>
        <taxon>Amycolatopsis</taxon>
    </lineage>
</organism>
<dbReference type="EMBL" id="BAAANN010000011">
    <property type="protein sequence ID" value="GAA1959569.1"/>
    <property type="molecule type" value="Genomic_DNA"/>
</dbReference>
<sequence>MSTGGSRRRFAGVAVIVGGGEVPGGSYPSAVYLSNGSEVPMCGGALVRQDAVLTAVRYGTAGGGPPELCGDLSELQSPADVTAHSGSDA</sequence>
<gene>
    <name evidence="3" type="ORF">GCM10009754_32620</name>
</gene>
<feature type="domain" description="Peptidase S1" evidence="2">
    <location>
        <begin position="16"/>
        <end position="55"/>
    </location>
</feature>